<name>X6NBJ7_RETFI</name>
<evidence type="ECO:0000256" key="1">
    <source>
        <dbReference type="PROSITE-ProRule" id="PRU00176"/>
    </source>
</evidence>
<organism evidence="3 4">
    <name type="scientific">Reticulomyxa filosa</name>
    <dbReference type="NCBI Taxonomy" id="46433"/>
    <lineage>
        <taxon>Eukaryota</taxon>
        <taxon>Sar</taxon>
        <taxon>Rhizaria</taxon>
        <taxon>Retaria</taxon>
        <taxon>Foraminifera</taxon>
        <taxon>Monothalamids</taxon>
        <taxon>Reticulomyxidae</taxon>
        <taxon>Reticulomyxa</taxon>
    </lineage>
</organism>
<dbReference type="Gene3D" id="3.30.70.330">
    <property type="match status" value="2"/>
</dbReference>
<evidence type="ECO:0000313" key="4">
    <source>
        <dbReference type="Proteomes" id="UP000023152"/>
    </source>
</evidence>
<gene>
    <name evidence="3" type="ORF">RFI_14495</name>
</gene>
<dbReference type="CDD" id="cd00590">
    <property type="entry name" value="RRM_SF"/>
    <property type="match status" value="1"/>
</dbReference>
<dbReference type="PROSITE" id="PS50102">
    <property type="entry name" value="RRM"/>
    <property type="match status" value="1"/>
</dbReference>
<dbReference type="CDD" id="cd12423">
    <property type="entry name" value="RRM3_PTBP1_like"/>
    <property type="match status" value="1"/>
</dbReference>
<dbReference type="PANTHER" id="PTHR15592">
    <property type="entry name" value="MATRIN 3/NUCLEAR PROTEIN 220-RELATED"/>
    <property type="match status" value="1"/>
</dbReference>
<dbReference type="Proteomes" id="UP000023152">
    <property type="component" value="Unassembled WGS sequence"/>
</dbReference>
<dbReference type="InterPro" id="IPR012677">
    <property type="entry name" value="Nucleotide-bd_a/b_plait_sf"/>
</dbReference>
<dbReference type="Pfam" id="PF00076">
    <property type="entry name" value="RRM_1"/>
    <property type="match status" value="1"/>
</dbReference>
<dbReference type="GO" id="GO:0003723">
    <property type="term" value="F:RNA binding"/>
    <property type="evidence" value="ECO:0007669"/>
    <property type="project" value="UniProtKB-UniRule"/>
</dbReference>
<dbReference type="OrthoDB" id="296632at2759"/>
<dbReference type="SMART" id="SM00360">
    <property type="entry name" value="RRM"/>
    <property type="match status" value="2"/>
</dbReference>
<dbReference type="Pfam" id="PF13893">
    <property type="entry name" value="RRM_5"/>
    <property type="match status" value="1"/>
</dbReference>
<feature type="domain" description="RRM" evidence="2">
    <location>
        <begin position="36"/>
        <end position="110"/>
    </location>
</feature>
<evidence type="ECO:0000259" key="2">
    <source>
        <dbReference type="PROSITE" id="PS50102"/>
    </source>
</evidence>
<dbReference type="InterPro" id="IPR035979">
    <property type="entry name" value="RBD_domain_sf"/>
</dbReference>
<dbReference type="AlphaFoldDB" id="X6NBJ7"/>
<dbReference type="EMBL" id="ASPP01010537">
    <property type="protein sequence ID" value="ETO22697.1"/>
    <property type="molecule type" value="Genomic_DNA"/>
</dbReference>
<keyword evidence="4" id="KW-1185">Reference proteome</keyword>
<comment type="caution">
    <text evidence="3">The sequence shown here is derived from an EMBL/GenBank/DDBJ whole genome shotgun (WGS) entry which is preliminary data.</text>
</comment>
<sequence>MEDSKQQQQQSLHHMAFKNPMMMMNNNMGGAIINTPVVMVNNLNEEKINCDCLFILCGVFGDVVRVKISYNRRDTAFVQMANYRQACFVVHCLDRIQLFGKMIHVSLSRMTRVKLPKDSPTSNSKFPDAKSLTKDYTNTKMHRFGGKSSHLAANKGGHNDDETTINLTSQTTSSNGLTSLKYNPVSIGKPSQILHISNLPERCTKEEVFNLLGGEGFVIAVEIIPKPQCQAFVKCPSVDIACQVLMLHHGTEFHSREIALHLH</sequence>
<dbReference type="SUPFAM" id="SSF54928">
    <property type="entry name" value="RNA-binding domain, RBD"/>
    <property type="match status" value="1"/>
</dbReference>
<keyword evidence="1" id="KW-0694">RNA-binding</keyword>
<protein>
    <recommendedName>
        <fullName evidence="2">RRM domain-containing protein</fullName>
    </recommendedName>
</protein>
<proteinExistence type="predicted"/>
<dbReference type="InterPro" id="IPR000504">
    <property type="entry name" value="RRM_dom"/>
</dbReference>
<evidence type="ECO:0000313" key="3">
    <source>
        <dbReference type="EMBL" id="ETO22697.1"/>
    </source>
</evidence>
<reference evidence="3 4" key="1">
    <citation type="journal article" date="2013" name="Curr. Biol.">
        <title>The Genome of the Foraminiferan Reticulomyxa filosa.</title>
        <authorList>
            <person name="Glockner G."/>
            <person name="Hulsmann N."/>
            <person name="Schleicher M."/>
            <person name="Noegel A.A."/>
            <person name="Eichinger L."/>
            <person name="Gallinger C."/>
            <person name="Pawlowski J."/>
            <person name="Sierra R."/>
            <person name="Euteneuer U."/>
            <person name="Pillet L."/>
            <person name="Moustafa A."/>
            <person name="Platzer M."/>
            <person name="Groth M."/>
            <person name="Szafranski K."/>
            <person name="Schliwa M."/>
        </authorList>
    </citation>
    <scope>NUCLEOTIDE SEQUENCE [LARGE SCALE GENOMIC DNA]</scope>
</reference>
<accession>X6NBJ7</accession>